<feature type="signal peptide" evidence="7">
    <location>
        <begin position="1"/>
        <end position="23"/>
    </location>
</feature>
<dbReference type="InterPro" id="IPR006626">
    <property type="entry name" value="PbH1"/>
</dbReference>
<protein>
    <submittedName>
        <fullName evidence="10">Right handed beta helix region</fullName>
    </submittedName>
</protein>
<keyword evidence="3 7" id="KW-0732">Signal</keyword>
<accession>A0A1T4KH03</accession>
<dbReference type="GO" id="GO:0004557">
    <property type="term" value="F:alpha-galactosidase activity"/>
    <property type="evidence" value="ECO:0007669"/>
    <property type="project" value="UniProtKB-EC"/>
</dbReference>
<name>A0A1T4KH03_9BACT</name>
<evidence type="ECO:0000313" key="10">
    <source>
        <dbReference type="EMBL" id="SJZ41633.1"/>
    </source>
</evidence>
<evidence type="ECO:0000256" key="4">
    <source>
        <dbReference type="ARBA" id="ARBA00022737"/>
    </source>
</evidence>
<dbReference type="AlphaFoldDB" id="A0A1T4KH03"/>
<organism evidence="10 11">
    <name type="scientific">Segatella oulorum</name>
    <dbReference type="NCBI Taxonomy" id="28136"/>
    <lineage>
        <taxon>Bacteria</taxon>
        <taxon>Pseudomonadati</taxon>
        <taxon>Bacteroidota</taxon>
        <taxon>Bacteroidia</taxon>
        <taxon>Bacteroidales</taxon>
        <taxon>Prevotellaceae</taxon>
        <taxon>Segatella</taxon>
    </lineage>
</organism>
<evidence type="ECO:0000259" key="9">
    <source>
        <dbReference type="Pfam" id="PF23764"/>
    </source>
</evidence>
<dbReference type="RefSeq" id="WP_025069724.1">
    <property type="nucleotide sequence ID" value="NZ_FUXK01000001.1"/>
</dbReference>
<dbReference type="Pfam" id="PF23764">
    <property type="entry name" value="Beta-barrel_GLAA-B_II"/>
    <property type="match status" value="1"/>
</dbReference>
<keyword evidence="6" id="KW-0326">Glycosidase</keyword>
<proteinExistence type="predicted"/>
<comment type="catalytic activity">
    <reaction evidence="2">
        <text>Hydrolysis of terminal, non-reducing branched (1-&gt;3)-alpha-D-galactosidic residues, producing free D-galactose.</text>
        <dbReference type="EC" id="3.2.1.n1"/>
    </reaction>
</comment>
<evidence type="ECO:0000256" key="7">
    <source>
        <dbReference type="SAM" id="SignalP"/>
    </source>
</evidence>
<evidence type="ECO:0000256" key="1">
    <source>
        <dbReference type="ARBA" id="ARBA00001255"/>
    </source>
</evidence>
<reference evidence="10 11" key="1">
    <citation type="submission" date="2017-02" db="EMBL/GenBank/DDBJ databases">
        <authorList>
            <person name="Peterson S.W."/>
        </authorList>
    </citation>
    <scope>NUCLEOTIDE SEQUENCE [LARGE SCALE GENOMIC DNA]</scope>
    <source>
        <strain evidence="10 11">ATCC 43324</strain>
    </source>
</reference>
<keyword evidence="4" id="KW-0677">Repeat</keyword>
<dbReference type="STRING" id="28136.SAMN02745202_00045"/>
<comment type="catalytic activity">
    <reaction evidence="1">
        <text>Hydrolysis of terminal, non-reducing alpha-D-galactose residues in alpha-D-galactosides, including galactose oligosaccharides, galactomannans and galactolipids.</text>
        <dbReference type="EC" id="3.2.1.22"/>
    </reaction>
</comment>
<dbReference type="SMART" id="SM00710">
    <property type="entry name" value="PbH1"/>
    <property type="match status" value="5"/>
</dbReference>
<keyword evidence="5" id="KW-0378">Hydrolase</keyword>
<evidence type="ECO:0000313" key="11">
    <source>
        <dbReference type="Proteomes" id="UP000190065"/>
    </source>
</evidence>
<dbReference type="eggNOG" id="COG5434">
    <property type="taxonomic scope" value="Bacteria"/>
</dbReference>
<dbReference type="SUPFAM" id="SSF51126">
    <property type="entry name" value="Pectin lyase-like"/>
    <property type="match status" value="1"/>
</dbReference>
<evidence type="ECO:0000256" key="5">
    <source>
        <dbReference type="ARBA" id="ARBA00022801"/>
    </source>
</evidence>
<dbReference type="InterPro" id="IPR012334">
    <property type="entry name" value="Pectin_lyas_fold"/>
</dbReference>
<dbReference type="Pfam" id="PF23763">
    <property type="entry name" value="Beta-barrel_GLAA-B_I"/>
    <property type="match status" value="1"/>
</dbReference>
<evidence type="ECO:0000256" key="6">
    <source>
        <dbReference type="ARBA" id="ARBA00023295"/>
    </source>
</evidence>
<dbReference type="Proteomes" id="UP000190065">
    <property type="component" value="Unassembled WGS sequence"/>
</dbReference>
<dbReference type="Gene3D" id="2.160.20.10">
    <property type="entry name" value="Single-stranded right-handed beta-helix, Pectin lyase-like"/>
    <property type="match status" value="3"/>
</dbReference>
<dbReference type="InterPro" id="IPR056441">
    <property type="entry name" value="Beta-barrel_GLAA-B_II"/>
</dbReference>
<gene>
    <name evidence="10" type="ORF">SAMN02745202_00045</name>
</gene>
<evidence type="ECO:0000256" key="3">
    <source>
        <dbReference type="ARBA" id="ARBA00022729"/>
    </source>
</evidence>
<feature type="domain" description="GLAA-B beta-barrel" evidence="8">
    <location>
        <begin position="151"/>
        <end position="231"/>
    </location>
</feature>
<dbReference type="InterPro" id="IPR057275">
    <property type="entry name" value="Beta-barrel_GLAA-B_I"/>
</dbReference>
<dbReference type="InterPro" id="IPR011050">
    <property type="entry name" value="Pectin_lyase_fold/virulence"/>
</dbReference>
<feature type="chain" id="PRO_5010575704" evidence="7">
    <location>
        <begin position="24"/>
        <end position="602"/>
    </location>
</feature>
<evidence type="ECO:0000259" key="8">
    <source>
        <dbReference type="Pfam" id="PF23763"/>
    </source>
</evidence>
<sequence>MKQIKLGLGLWLCLLAYALPTQAAPHDTLFVADYGVHPDTREDQTARLQQVIADAKRWKSRVMVFQSGRYDLWPTEATRKEYYISNTSSETECPSKVKTIGLFLEDMEGLTIEGNDATLMFHGKMTMLTLAHCRNMRLQNIHFDFERPGGSELTYLKVDAQGVTARVHPDSRYIIVNGRMSWVGEGWRTNYPHCIEYNPETHHFEYSKGWEILSQAKATELSPNVVHFTTQYGRDFQPNHTITVRDIIRDQVGMFLFESQNITIRNIGVHYMHGLGIVSQYCRNITMHQVRCAPREGSTRLLASSADFMHFSGCSGKISIDSCRFVGAQDDPINVHGTNLRAVERVDDYTLHLRFMHPQSYGFQAFFAGDTVAFVQASTMLRYAENVVKTARLLSPRIMEVTFLRPIPKTLQLQSDCVENLTCTPEVEISHCYFSRTSTRGTLVTTPRRVIIRNNTYDYTGMSAILIEGDASGWYESGPVKDVLIEDNRFEGCAYNGHPSHAVIALNPSNTVIDARHPVHQDVRIINNHFVTFGNPLLYAKSTSDLVFKGNRVEVHPSASETGSKWFILDGCSDVVIKGNRFPVPFTLRTIQFVNMKPKLAK</sequence>
<dbReference type="EMBL" id="FUXK01000001">
    <property type="protein sequence ID" value="SJZ41633.1"/>
    <property type="molecule type" value="Genomic_DNA"/>
</dbReference>
<feature type="domain" description="GLAA-B beta-barrel" evidence="9">
    <location>
        <begin position="350"/>
        <end position="412"/>
    </location>
</feature>
<evidence type="ECO:0000256" key="2">
    <source>
        <dbReference type="ARBA" id="ARBA00001271"/>
    </source>
</evidence>